<dbReference type="OrthoDB" id="111977at2"/>
<gene>
    <name evidence="6" type="ORF">SAMN05421770_102403</name>
</gene>
<evidence type="ECO:0000256" key="5">
    <source>
        <dbReference type="SAM" id="Phobius"/>
    </source>
</evidence>
<organism evidence="6 7">
    <name type="scientific">Granulicella rosea</name>
    <dbReference type="NCBI Taxonomy" id="474952"/>
    <lineage>
        <taxon>Bacteria</taxon>
        <taxon>Pseudomonadati</taxon>
        <taxon>Acidobacteriota</taxon>
        <taxon>Terriglobia</taxon>
        <taxon>Terriglobales</taxon>
        <taxon>Acidobacteriaceae</taxon>
        <taxon>Granulicella</taxon>
    </lineage>
</organism>
<feature type="transmembrane region" description="Helical" evidence="5">
    <location>
        <begin position="55"/>
        <end position="75"/>
    </location>
</feature>
<feature type="transmembrane region" description="Helical" evidence="5">
    <location>
        <begin position="25"/>
        <end position="43"/>
    </location>
</feature>
<evidence type="ECO:0000313" key="6">
    <source>
        <dbReference type="EMBL" id="SNS80879.1"/>
    </source>
</evidence>
<dbReference type="GO" id="GO:0016020">
    <property type="term" value="C:membrane"/>
    <property type="evidence" value="ECO:0007669"/>
    <property type="project" value="UniProtKB-SubCell"/>
</dbReference>
<reference evidence="6 7" key="1">
    <citation type="submission" date="2017-06" db="EMBL/GenBank/DDBJ databases">
        <authorList>
            <person name="Kim H.J."/>
            <person name="Triplett B.A."/>
        </authorList>
    </citation>
    <scope>NUCLEOTIDE SEQUENCE [LARGE SCALE GENOMIC DNA]</scope>
    <source>
        <strain evidence="6 7">DSM 18704</strain>
    </source>
</reference>
<name>A0A239HHK4_9BACT</name>
<sequence>MGLLNFITQGCDSLSATAAPSVTAMGLRMCIALATIMLVWFGVQEALASSQGGPGFSMSRFLSFFMLITFAYVMVKYYDSSIPGLGSSIKGYINGGAQNLVQLIGTDSTDQMMNTLSQAQQNAGPGMVASFEQPYLVLIFAITQVLLGLLSALIAAIVGYGAIASTVVGLLGPVFIPFLVFDKLDFLFWGWLKAFISFSFYKVVAAACLSVLSHILTAYYTNFINATDPATMVKNFPLLLLLILVNVFVLLKIPALTASIFSGSSSGHDGGRGMITTAIMALG</sequence>
<dbReference type="AlphaFoldDB" id="A0A239HHK4"/>
<evidence type="ECO:0000256" key="4">
    <source>
        <dbReference type="ARBA" id="ARBA00023136"/>
    </source>
</evidence>
<feature type="transmembrane region" description="Helical" evidence="5">
    <location>
        <begin position="163"/>
        <end position="182"/>
    </location>
</feature>
<protein>
    <submittedName>
        <fullName evidence="6">TrbL/VirB6 plasmid conjugal transfer protein</fullName>
    </submittedName>
</protein>
<keyword evidence="2 5" id="KW-0812">Transmembrane</keyword>
<comment type="subcellular location">
    <subcellularLocation>
        <location evidence="1">Membrane</location>
        <topology evidence="1">Multi-pass membrane protein</topology>
    </subcellularLocation>
</comment>
<feature type="transmembrane region" description="Helical" evidence="5">
    <location>
        <begin position="135"/>
        <end position="157"/>
    </location>
</feature>
<proteinExistence type="predicted"/>
<feature type="transmembrane region" description="Helical" evidence="5">
    <location>
        <begin position="194"/>
        <end position="216"/>
    </location>
</feature>
<evidence type="ECO:0000313" key="7">
    <source>
        <dbReference type="Proteomes" id="UP000198356"/>
    </source>
</evidence>
<evidence type="ECO:0000256" key="1">
    <source>
        <dbReference type="ARBA" id="ARBA00004141"/>
    </source>
</evidence>
<dbReference type="InterPro" id="IPR007688">
    <property type="entry name" value="Conjugal_tfr_TrbL/VirB6"/>
</dbReference>
<accession>A0A239HHK4</accession>
<dbReference type="GO" id="GO:0030255">
    <property type="term" value="P:protein secretion by the type IV secretion system"/>
    <property type="evidence" value="ECO:0007669"/>
    <property type="project" value="InterPro"/>
</dbReference>
<dbReference type="Proteomes" id="UP000198356">
    <property type="component" value="Unassembled WGS sequence"/>
</dbReference>
<dbReference type="EMBL" id="FZOU01000002">
    <property type="protein sequence ID" value="SNS80879.1"/>
    <property type="molecule type" value="Genomic_DNA"/>
</dbReference>
<dbReference type="Pfam" id="PF04610">
    <property type="entry name" value="TrbL"/>
    <property type="match status" value="1"/>
</dbReference>
<keyword evidence="3 5" id="KW-1133">Transmembrane helix</keyword>
<evidence type="ECO:0000256" key="3">
    <source>
        <dbReference type="ARBA" id="ARBA00022989"/>
    </source>
</evidence>
<evidence type="ECO:0000256" key="2">
    <source>
        <dbReference type="ARBA" id="ARBA00022692"/>
    </source>
</evidence>
<feature type="transmembrane region" description="Helical" evidence="5">
    <location>
        <begin position="236"/>
        <end position="255"/>
    </location>
</feature>
<keyword evidence="4 5" id="KW-0472">Membrane</keyword>
<dbReference type="RefSeq" id="WP_089407892.1">
    <property type="nucleotide sequence ID" value="NZ_FZOU01000002.1"/>
</dbReference>
<keyword evidence="7" id="KW-1185">Reference proteome</keyword>